<gene>
    <name evidence="1" type="ORF">MRB53_014847</name>
</gene>
<organism evidence="1 2">
    <name type="scientific">Persea americana</name>
    <name type="common">Avocado</name>
    <dbReference type="NCBI Taxonomy" id="3435"/>
    <lineage>
        <taxon>Eukaryota</taxon>
        <taxon>Viridiplantae</taxon>
        <taxon>Streptophyta</taxon>
        <taxon>Embryophyta</taxon>
        <taxon>Tracheophyta</taxon>
        <taxon>Spermatophyta</taxon>
        <taxon>Magnoliopsida</taxon>
        <taxon>Magnoliidae</taxon>
        <taxon>Laurales</taxon>
        <taxon>Lauraceae</taxon>
        <taxon>Persea</taxon>
    </lineage>
</organism>
<reference evidence="1 2" key="1">
    <citation type="journal article" date="2022" name="Hortic Res">
        <title>A haplotype resolved chromosomal level avocado genome allows analysis of novel avocado genes.</title>
        <authorList>
            <person name="Nath O."/>
            <person name="Fletcher S.J."/>
            <person name="Hayward A."/>
            <person name="Shaw L.M."/>
            <person name="Masouleh A.K."/>
            <person name="Furtado A."/>
            <person name="Henry R.J."/>
            <person name="Mitter N."/>
        </authorList>
    </citation>
    <scope>NUCLEOTIDE SEQUENCE [LARGE SCALE GENOMIC DNA]</scope>
    <source>
        <strain evidence="2">cv. Hass</strain>
    </source>
</reference>
<evidence type="ECO:0000313" key="2">
    <source>
        <dbReference type="Proteomes" id="UP001234297"/>
    </source>
</evidence>
<proteinExistence type="predicted"/>
<accession>A0ACC2KC60</accession>
<dbReference type="Proteomes" id="UP001234297">
    <property type="component" value="Chromosome 4"/>
</dbReference>
<protein>
    <submittedName>
        <fullName evidence="1">Uncharacterized protein</fullName>
    </submittedName>
</protein>
<sequence length="319" mass="35940">MAHLKTCLNPSLISKGLHRESPRISEFTAIHTKHITESALVKCRKRIKADSMNPREKGEVVGCVKWVSAASVRIGGKREVLDRRASWPGKTNSTPAEEVGVVRKEAQDVTCGVGEEQFGYLVSEYGWGVRRLVEEGEEMRKVAQVQAEAFHEPKALFNDLFFLFFQAEVLSALIYKIRNSPPNRYACLFAEPVDRLDSLNTSKQGLVGVVDVTVMRDEDVLKHIDGAEEYLYVSGIAVMKDFRRQKVATVLLKACDLLSLLWGFDYLALRAYEDDSAACKLYSAAGYKVVSGDPIWMTTWIGRKRRVLMIKQSGLRDWC</sequence>
<comment type="caution">
    <text evidence="1">The sequence shown here is derived from an EMBL/GenBank/DDBJ whole genome shotgun (WGS) entry which is preliminary data.</text>
</comment>
<keyword evidence="2" id="KW-1185">Reference proteome</keyword>
<name>A0ACC2KC60_PERAE</name>
<evidence type="ECO:0000313" key="1">
    <source>
        <dbReference type="EMBL" id="KAJ8618661.1"/>
    </source>
</evidence>
<dbReference type="EMBL" id="CM056812">
    <property type="protein sequence ID" value="KAJ8618661.1"/>
    <property type="molecule type" value="Genomic_DNA"/>
</dbReference>